<dbReference type="InterPro" id="IPR013216">
    <property type="entry name" value="Methyltransf_11"/>
</dbReference>
<keyword evidence="2" id="KW-0808">Transferase</keyword>
<protein>
    <submittedName>
        <fullName evidence="2">Methyltransferase domain-containing protein</fullName>
    </submittedName>
</protein>
<dbReference type="Proteomes" id="UP000183104">
    <property type="component" value="Unassembled WGS sequence"/>
</dbReference>
<dbReference type="GO" id="GO:0008757">
    <property type="term" value="F:S-adenosylmethionine-dependent methyltransferase activity"/>
    <property type="evidence" value="ECO:0007669"/>
    <property type="project" value="InterPro"/>
</dbReference>
<reference evidence="3" key="1">
    <citation type="submission" date="2016-10" db="EMBL/GenBank/DDBJ databases">
        <authorList>
            <person name="Varghese N."/>
        </authorList>
    </citation>
    <scope>NUCLEOTIDE SEQUENCE [LARGE SCALE GENOMIC DNA]</scope>
    <source>
        <strain evidence="3">HL 19</strain>
    </source>
</reference>
<name>A0A1G5H7R0_9GAMM</name>
<feature type="domain" description="Methyltransferase type 11" evidence="1">
    <location>
        <begin position="72"/>
        <end position="116"/>
    </location>
</feature>
<evidence type="ECO:0000313" key="2">
    <source>
        <dbReference type="EMBL" id="SCY59529.1"/>
    </source>
</evidence>
<keyword evidence="3" id="KW-1185">Reference proteome</keyword>
<dbReference type="EMBL" id="FMUN01000008">
    <property type="protein sequence ID" value="SCY59529.1"/>
    <property type="molecule type" value="Genomic_DNA"/>
</dbReference>
<keyword evidence="2" id="KW-0489">Methyltransferase</keyword>
<dbReference type="Pfam" id="PF08241">
    <property type="entry name" value="Methyltransf_11"/>
    <property type="match status" value="1"/>
</dbReference>
<organism evidence="2 3">
    <name type="scientific">Thiohalorhabdus denitrificans</name>
    <dbReference type="NCBI Taxonomy" id="381306"/>
    <lineage>
        <taxon>Bacteria</taxon>
        <taxon>Pseudomonadati</taxon>
        <taxon>Pseudomonadota</taxon>
        <taxon>Gammaproteobacteria</taxon>
        <taxon>Thiohalorhabdales</taxon>
        <taxon>Thiohalorhabdaceae</taxon>
        <taxon>Thiohalorhabdus</taxon>
    </lineage>
</organism>
<accession>A0A1G5H7R0</accession>
<dbReference type="GO" id="GO:0032259">
    <property type="term" value="P:methylation"/>
    <property type="evidence" value="ECO:0007669"/>
    <property type="project" value="UniProtKB-KW"/>
</dbReference>
<sequence>MEAETDLLRRMLADLPPVQDALAIAPQVYAPIYDHLRRRSRRPNLLVPASGEGLGGDPGTTPRPDTLVWGIPEALPYPSGRMDLLVLVHPLEFSRSPYQILAEAERVLASNGRLIVLVFNPLSLFGVARSFHRWPHPNSPWAGRFYPGFMVRRMLESTGLVHERSRYLFYRPPVDREAVLRATRVLEQLPKRQRLPLGGVACIQARKEEAGLTLLGPAFREELNQVRPGGLPAYTLERMHGPRRYR</sequence>
<dbReference type="AlphaFoldDB" id="A0A1G5H7R0"/>
<gene>
    <name evidence="2" type="ORF">SAMN05661077_2607</name>
</gene>
<proteinExistence type="predicted"/>
<dbReference type="Gene3D" id="3.40.50.150">
    <property type="entry name" value="Vaccinia Virus protein VP39"/>
    <property type="match status" value="1"/>
</dbReference>
<dbReference type="InterPro" id="IPR029063">
    <property type="entry name" value="SAM-dependent_MTases_sf"/>
</dbReference>
<evidence type="ECO:0000259" key="1">
    <source>
        <dbReference type="Pfam" id="PF08241"/>
    </source>
</evidence>
<evidence type="ECO:0000313" key="3">
    <source>
        <dbReference type="Proteomes" id="UP000183104"/>
    </source>
</evidence>
<dbReference type="SUPFAM" id="SSF53335">
    <property type="entry name" value="S-adenosyl-L-methionine-dependent methyltransferases"/>
    <property type="match status" value="1"/>
</dbReference>